<proteinExistence type="predicted"/>
<accession>A0A832I6X4</accession>
<feature type="signal peptide" evidence="1">
    <location>
        <begin position="1"/>
        <end position="33"/>
    </location>
</feature>
<sequence>MTTFVRLGRLRATLAHVALAALLGLLVHGPAAANELGAGGRPTGLVFHGPEETLAKFCARDTDGRLWLELPGGLRFELVTSVDDPAISNPGDGAFFPFDVAEVRAALAGVAFPLSDLRADVFVLPYPRRTSLESAAGPGLILLSPGTRRIAREQQHAEFVHELGHVVQYQMLPDADGGRWAQYRALRGIADPAYGPSSPHADRPHEIFAEDFRALFGGALARYSGTIENAELAHPEQVPGLAEFMWSLAERGPSQLAFEAWPNPSRGAVRFARSGGAAVPVDVFDATGRRIATLAPVALGAVTYWSWNGLGADGRPAPPGVLFARPREPGAAAARIVVAR</sequence>
<name>A0A832I6X4_UNCEI</name>
<reference evidence="2" key="1">
    <citation type="journal article" date="2020" name="mSystems">
        <title>Genome- and Community-Level Interaction Insights into Carbon Utilization and Element Cycling Functions of Hydrothermarchaeota in Hydrothermal Sediment.</title>
        <authorList>
            <person name="Zhou Z."/>
            <person name="Liu Y."/>
            <person name="Xu W."/>
            <person name="Pan J."/>
            <person name="Luo Z.H."/>
            <person name="Li M."/>
        </authorList>
    </citation>
    <scope>NUCLEOTIDE SEQUENCE [LARGE SCALE GENOMIC DNA]</scope>
    <source>
        <strain evidence="2">SpSt-381</strain>
    </source>
</reference>
<dbReference type="EMBL" id="DSQF01000020">
    <property type="protein sequence ID" value="HGZ43713.1"/>
    <property type="molecule type" value="Genomic_DNA"/>
</dbReference>
<comment type="caution">
    <text evidence="2">The sequence shown here is derived from an EMBL/GenBank/DDBJ whole genome shotgun (WGS) entry which is preliminary data.</text>
</comment>
<keyword evidence="1" id="KW-0732">Signal</keyword>
<evidence type="ECO:0000256" key="1">
    <source>
        <dbReference type="SAM" id="SignalP"/>
    </source>
</evidence>
<evidence type="ECO:0008006" key="3">
    <source>
        <dbReference type="Google" id="ProtNLM"/>
    </source>
</evidence>
<gene>
    <name evidence="2" type="ORF">ENR23_09875</name>
</gene>
<protein>
    <recommendedName>
        <fullName evidence="3">FlgD Ig-like domain-containing protein</fullName>
    </recommendedName>
</protein>
<organism evidence="2">
    <name type="scientific">Eiseniibacteriota bacterium</name>
    <dbReference type="NCBI Taxonomy" id="2212470"/>
    <lineage>
        <taxon>Bacteria</taxon>
        <taxon>Candidatus Eiseniibacteriota</taxon>
    </lineage>
</organism>
<dbReference type="AlphaFoldDB" id="A0A832I6X4"/>
<feature type="chain" id="PRO_5033010598" description="FlgD Ig-like domain-containing protein" evidence="1">
    <location>
        <begin position="34"/>
        <end position="340"/>
    </location>
</feature>
<evidence type="ECO:0000313" key="2">
    <source>
        <dbReference type="EMBL" id="HGZ43713.1"/>
    </source>
</evidence>